<evidence type="ECO:0000313" key="2">
    <source>
        <dbReference type="Proteomes" id="UP000048965"/>
    </source>
</evidence>
<accession>A0A0N7YM81</accession>
<organism evidence="1 2">
    <name type="scientific">Streptomyces lydicamycinicus</name>
    <dbReference type="NCBI Taxonomy" id="1546107"/>
    <lineage>
        <taxon>Bacteria</taxon>
        <taxon>Bacillati</taxon>
        <taxon>Actinomycetota</taxon>
        <taxon>Actinomycetes</taxon>
        <taxon>Kitasatosporales</taxon>
        <taxon>Streptomycetaceae</taxon>
        <taxon>Streptomyces</taxon>
    </lineage>
</organism>
<reference evidence="2" key="1">
    <citation type="submission" date="2014-09" db="EMBL/GenBank/DDBJ databases">
        <title>Whole genome shotgun sequence of Streptomyces sp. NBRC 110027.</title>
        <authorList>
            <person name="Komaki H."/>
            <person name="Ichikawa N."/>
            <person name="Katano-Makiyama Y."/>
            <person name="Hosoyama A."/>
            <person name="Hashimoto M."/>
            <person name="Uohara A."/>
            <person name="Kitahashi Y."/>
            <person name="Ohji S."/>
            <person name="Kimura A."/>
            <person name="Yamazoe A."/>
            <person name="Igarashi Y."/>
            <person name="Fujita N."/>
        </authorList>
    </citation>
    <scope>NUCLEOTIDE SEQUENCE [LARGE SCALE GENOMIC DNA]</scope>
    <source>
        <strain evidence="2">NBRC 110027</strain>
    </source>
</reference>
<evidence type="ECO:0000313" key="1">
    <source>
        <dbReference type="EMBL" id="GAO10875.1"/>
    </source>
</evidence>
<dbReference type="AlphaFoldDB" id="A0A0N7YM81"/>
<name>A0A0N7YM81_9ACTN</name>
<proteinExistence type="predicted"/>
<reference evidence="1 2" key="2">
    <citation type="journal article" date="2015" name="Stand. Genomic Sci.">
        <title>Draft genome sequence of marine-derived Streptomyces sp. TP-A0598, a producer of anti-MRSA antibiotic lydicamycins.</title>
        <authorList>
            <person name="Komaki H."/>
            <person name="Ichikawa N."/>
            <person name="Hosoyama A."/>
            <person name="Fujita N."/>
            <person name="Igarashi Y."/>
        </authorList>
    </citation>
    <scope>NUCLEOTIDE SEQUENCE [LARGE SCALE GENOMIC DNA]</scope>
    <source>
        <strain evidence="1 2">NBRC 110027</strain>
    </source>
</reference>
<sequence length="472" mass="51379">MTDSPALNKDHLMALTIYNQLFAALTGTSPGAGGSSLQPAFPADQTYLTLEPAGRFVDPKDYARPWTPGNMKGSLSAALNLAQLADEIHLTNPVTTRSTDKLSAVYGTILRANVNEPEPSQEIKEKHEAAFRVLYRTVKVTDEDTGEVTEKTVPSVAYREYRKLEQAYQAALSAYQGAYLEAHKTPEGAETWPLIAPTQRMPVTAAWDDWRGADAGIIESALAVVNTTENKAVAIAFSKAGELFSSYATSLQGPSAAVTYRSTVIPSGWVSAEEAEDWPTVTISAGTTVENDSKEAYDYAVNGNYGLGFWGFNVGGSGEGREERERSDEATKDLEVSFKYCLCTISRPWLDGTLFRAPYWSVSGWPPHQVSDGTRAQEGTSLPMLPTAFLCVRDVKITAKWGRKDIENAQRASKSSADVGWGPFKMGGFHSSDSAKSHHMRAQWDGRTLTQPGLQIIGWVHTIVPACPPERG</sequence>
<gene>
    <name evidence="1" type="ORF">TPA0598_07_05990</name>
</gene>
<comment type="caution">
    <text evidence="1">The sequence shown here is derived from an EMBL/GenBank/DDBJ whole genome shotgun (WGS) entry which is preliminary data.</text>
</comment>
<protein>
    <submittedName>
        <fullName evidence="1">Uncharacterized protein</fullName>
    </submittedName>
</protein>
<dbReference type="OrthoDB" id="8409886at2"/>
<dbReference type="RefSeq" id="WP_042158549.1">
    <property type="nucleotide sequence ID" value="NZ_BBNO01000007.1"/>
</dbReference>
<dbReference type="Proteomes" id="UP000048965">
    <property type="component" value="Unassembled WGS sequence"/>
</dbReference>
<dbReference type="EMBL" id="BBNO01000007">
    <property type="protein sequence ID" value="GAO10875.1"/>
    <property type="molecule type" value="Genomic_DNA"/>
</dbReference>
<keyword evidence="2" id="KW-1185">Reference proteome</keyword>